<proteinExistence type="predicted"/>
<sequence>MRKMMLILLLLVLVPRYVGAGVTHWLNCQPSETATSHHSASHDVEPHHAMHGDGEHQGHHAEPDERSSDLSADSLCQHCDDCSDHCSALLLQASLNGRLSIRHDLQIGSTPFDTPSRPELISRPPRLLHV</sequence>
<dbReference type="AlphaFoldDB" id="A0A4R6UD33"/>
<keyword evidence="4" id="KW-1185">Reference proteome</keyword>
<protein>
    <recommendedName>
        <fullName evidence="5">DUF2946 family protein</fullName>
    </recommendedName>
</protein>
<feature type="compositionally biased region" description="Basic and acidic residues" evidence="1">
    <location>
        <begin position="40"/>
        <end position="68"/>
    </location>
</feature>
<feature type="chain" id="PRO_5020868768" description="DUF2946 family protein" evidence="2">
    <location>
        <begin position="21"/>
        <end position="130"/>
    </location>
</feature>
<evidence type="ECO:0000313" key="4">
    <source>
        <dbReference type="Proteomes" id="UP000295375"/>
    </source>
</evidence>
<feature type="region of interest" description="Disordered" evidence="1">
    <location>
        <begin position="32"/>
        <end position="72"/>
    </location>
</feature>
<dbReference type="EMBL" id="SNYM01000023">
    <property type="protein sequence ID" value="TDQ44610.1"/>
    <property type="molecule type" value="Genomic_DNA"/>
</dbReference>
<reference evidence="3 4" key="1">
    <citation type="submission" date="2019-03" db="EMBL/GenBank/DDBJ databases">
        <title>Genomic Encyclopedia of Type Strains, Phase IV (KMG-IV): sequencing the most valuable type-strain genomes for metagenomic binning, comparative biology and taxonomic classification.</title>
        <authorList>
            <person name="Goeker M."/>
        </authorList>
    </citation>
    <scope>NUCLEOTIDE SEQUENCE [LARGE SCALE GENOMIC DNA]</scope>
    <source>
        <strain evidence="3 4">DSM 103792</strain>
    </source>
</reference>
<accession>A0A4R6UD33</accession>
<feature type="region of interest" description="Disordered" evidence="1">
    <location>
        <begin position="107"/>
        <end position="130"/>
    </location>
</feature>
<evidence type="ECO:0000256" key="2">
    <source>
        <dbReference type="SAM" id="SignalP"/>
    </source>
</evidence>
<name>A0A4R6UD33_9GAMM</name>
<evidence type="ECO:0000313" key="3">
    <source>
        <dbReference type="EMBL" id="TDQ44610.1"/>
    </source>
</evidence>
<dbReference type="Proteomes" id="UP000295375">
    <property type="component" value="Unassembled WGS sequence"/>
</dbReference>
<keyword evidence="2" id="KW-0732">Signal</keyword>
<organism evidence="3 4">
    <name type="scientific">Permianibacter aggregans</name>
    <dbReference type="NCBI Taxonomy" id="1510150"/>
    <lineage>
        <taxon>Bacteria</taxon>
        <taxon>Pseudomonadati</taxon>
        <taxon>Pseudomonadota</taxon>
        <taxon>Gammaproteobacteria</taxon>
        <taxon>Pseudomonadales</taxon>
        <taxon>Pseudomonadaceae</taxon>
        <taxon>Permianibacter</taxon>
    </lineage>
</organism>
<gene>
    <name evidence="3" type="ORF">EV696_12312</name>
</gene>
<evidence type="ECO:0000256" key="1">
    <source>
        <dbReference type="SAM" id="MobiDB-lite"/>
    </source>
</evidence>
<comment type="caution">
    <text evidence="3">The sequence shown here is derived from an EMBL/GenBank/DDBJ whole genome shotgun (WGS) entry which is preliminary data.</text>
</comment>
<feature type="signal peptide" evidence="2">
    <location>
        <begin position="1"/>
        <end position="20"/>
    </location>
</feature>
<evidence type="ECO:0008006" key="5">
    <source>
        <dbReference type="Google" id="ProtNLM"/>
    </source>
</evidence>